<dbReference type="Pfam" id="PF01243">
    <property type="entry name" value="PNPOx_N"/>
    <property type="match status" value="1"/>
</dbReference>
<organism evidence="3 4">
    <name type="scientific">Mycolicibacterium diernhoferi</name>
    <dbReference type="NCBI Taxonomy" id="1801"/>
    <lineage>
        <taxon>Bacteria</taxon>
        <taxon>Bacillati</taxon>
        <taxon>Actinomycetota</taxon>
        <taxon>Actinomycetes</taxon>
        <taxon>Mycobacteriales</taxon>
        <taxon>Mycobacteriaceae</taxon>
        <taxon>Mycolicibacterium</taxon>
    </lineage>
</organism>
<protein>
    <submittedName>
        <fullName evidence="3">Pyridoxamine 5'-phosphate oxidase family protein</fullName>
    </submittedName>
</protein>
<reference evidence="3 4" key="1">
    <citation type="submission" date="2017-10" db="EMBL/GenBank/DDBJ databases">
        <title>The new phylogeny of genus Mycobacterium.</title>
        <authorList>
            <person name="Tortoli E."/>
            <person name="Trovato A."/>
            <person name="Cirillo D.M."/>
        </authorList>
    </citation>
    <scope>NUCLEOTIDE SEQUENCE [LARGE SCALE GENOMIC DNA]</scope>
    <source>
        <strain evidence="3 4">IP141170001</strain>
    </source>
</reference>
<dbReference type="SUPFAM" id="SSF50475">
    <property type="entry name" value="FMN-binding split barrel"/>
    <property type="match status" value="1"/>
</dbReference>
<proteinExistence type="predicted"/>
<dbReference type="Gene3D" id="2.30.110.10">
    <property type="entry name" value="Electron Transport, Fmn-binding Protein, Chain A"/>
    <property type="match status" value="1"/>
</dbReference>
<evidence type="ECO:0000313" key="3">
    <source>
        <dbReference type="EMBL" id="PEG54460.1"/>
    </source>
</evidence>
<evidence type="ECO:0000259" key="2">
    <source>
        <dbReference type="Pfam" id="PF01243"/>
    </source>
</evidence>
<dbReference type="AlphaFoldDB" id="A0A2A7NW78"/>
<feature type="compositionally biased region" description="Basic residues" evidence="1">
    <location>
        <begin position="11"/>
        <end position="20"/>
    </location>
</feature>
<dbReference type="OrthoDB" id="6196741at2"/>
<gene>
    <name evidence="3" type="ORF">CRI78_11265</name>
</gene>
<feature type="domain" description="Pyridoxamine 5'-phosphate oxidase N-terminal" evidence="2">
    <location>
        <begin position="32"/>
        <end position="117"/>
    </location>
</feature>
<name>A0A2A7NW78_9MYCO</name>
<evidence type="ECO:0000256" key="1">
    <source>
        <dbReference type="SAM" id="MobiDB-lite"/>
    </source>
</evidence>
<dbReference type="PANTHER" id="PTHR40660">
    <property type="entry name" value="5'-PHOSPHATE OXIDASE PUTATIVE DOMAIN-CONTAINING PROTEIN-RELATED"/>
    <property type="match status" value="1"/>
</dbReference>
<dbReference type="InterPro" id="IPR012349">
    <property type="entry name" value="Split_barrel_FMN-bd"/>
</dbReference>
<dbReference type="InterPro" id="IPR011576">
    <property type="entry name" value="Pyridox_Oxase_N"/>
</dbReference>
<keyword evidence="4" id="KW-1185">Reference proteome</keyword>
<dbReference type="Proteomes" id="UP000220340">
    <property type="component" value="Unassembled WGS sequence"/>
</dbReference>
<evidence type="ECO:0000313" key="4">
    <source>
        <dbReference type="Proteomes" id="UP000220340"/>
    </source>
</evidence>
<feature type="region of interest" description="Disordered" evidence="1">
    <location>
        <begin position="1"/>
        <end position="26"/>
    </location>
</feature>
<accession>A0A2A7NW78</accession>
<comment type="caution">
    <text evidence="3">The sequence shown here is derived from an EMBL/GenBank/DDBJ whole genome shotgun (WGS) entry which is preliminary data.</text>
</comment>
<dbReference type="EMBL" id="PDCR01000012">
    <property type="protein sequence ID" value="PEG54460.1"/>
    <property type="molecule type" value="Genomic_DNA"/>
</dbReference>
<sequence length="175" mass="19541">MCQSAVTPIRSLRRPRRGKKGTGTTISQDMIDIIEKSKLMFVATVNDDGAPNFSPKGSVRVLDDKHLIFADIASPHTIDNLRARPAIEINVVDFLSRRGYRFGGTAEVLDPTDPACTHIATWLRETNGDSVPCHHAVRIEETRAEELLSPAYTFQKSTEPELRHAWMSKYGLVQP</sequence>
<dbReference type="PANTHER" id="PTHR40660:SF1">
    <property type="entry name" value="5'-PHOSPHATE OXIDASE PUTATIVE DOMAIN-CONTAINING PROTEIN-RELATED"/>
    <property type="match status" value="1"/>
</dbReference>